<name>A0AAJ7WUZ3_PETMA</name>
<reference evidence="3" key="1">
    <citation type="submission" date="2025-08" db="UniProtKB">
        <authorList>
            <consortium name="RefSeq"/>
        </authorList>
    </citation>
    <scope>IDENTIFICATION</scope>
    <source>
        <tissue evidence="3">Sperm</tissue>
    </source>
</reference>
<dbReference type="AlphaFoldDB" id="A0AAJ7WUZ3"/>
<accession>A0AAJ7WUZ3</accession>
<dbReference type="Proteomes" id="UP001318040">
    <property type="component" value="Chromosome 13"/>
</dbReference>
<dbReference type="RefSeq" id="XP_032809663.1">
    <property type="nucleotide sequence ID" value="XM_032953772.1"/>
</dbReference>
<sequence>MSDQAHVVGLNGLTGAALDRRRGREAIESTSKRARSIGSPTEGLAEGPAGDGHELPPGQRFSRCVSVLGRTASYHERDHHGLPLLHEQAFPDLERSCSSSAPSSLAWAHDPHGHDVQEVLATGPMGARRKMGPLPLQQQEQQQFLHQPSLIQQQQLQLRHQLHQQLHQHPHGLFVERQMAHAALSLSPPAGIRSALGVAQLHSPFLPGSPLCPTAAAAAAGECLN</sequence>
<organism evidence="2 3">
    <name type="scientific">Petromyzon marinus</name>
    <name type="common">Sea lamprey</name>
    <dbReference type="NCBI Taxonomy" id="7757"/>
    <lineage>
        <taxon>Eukaryota</taxon>
        <taxon>Metazoa</taxon>
        <taxon>Chordata</taxon>
        <taxon>Craniata</taxon>
        <taxon>Vertebrata</taxon>
        <taxon>Cyclostomata</taxon>
        <taxon>Hyperoartia</taxon>
        <taxon>Petromyzontiformes</taxon>
        <taxon>Petromyzontidae</taxon>
        <taxon>Petromyzon</taxon>
    </lineage>
</organism>
<feature type="region of interest" description="Disordered" evidence="1">
    <location>
        <begin position="21"/>
        <end position="58"/>
    </location>
</feature>
<evidence type="ECO:0000313" key="3">
    <source>
        <dbReference type="RefSeq" id="XP_032809663.1"/>
    </source>
</evidence>
<keyword evidence="2" id="KW-1185">Reference proteome</keyword>
<dbReference type="KEGG" id="pmrn:116942161"/>
<evidence type="ECO:0000313" key="2">
    <source>
        <dbReference type="Proteomes" id="UP001318040"/>
    </source>
</evidence>
<protein>
    <submittedName>
        <fullName evidence="3">Uncharacterized protein LOC116942161</fullName>
    </submittedName>
</protein>
<evidence type="ECO:0000256" key="1">
    <source>
        <dbReference type="SAM" id="MobiDB-lite"/>
    </source>
</evidence>
<proteinExistence type="predicted"/>
<gene>
    <name evidence="3" type="primary">LOC116942161</name>
</gene>
<feature type="compositionally biased region" description="Basic and acidic residues" evidence="1">
    <location>
        <begin position="21"/>
        <end position="31"/>
    </location>
</feature>